<dbReference type="GO" id="GO:0016020">
    <property type="term" value="C:membrane"/>
    <property type="evidence" value="ECO:0007669"/>
    <property type="project" value="UniProtKB-SubCell"/>
</dbReference>
<feature type="transmembrane region" description="Helical" evidence="6">
    <location>
        <begin position="690"/>
        <end position="710"/>
    </location>
</feature>
<dbReference type="PANTHER" id="PTHR12308">
    <property type="entry name" value="ANOCTAMIN"/>
    <property type="match status" value="1"/>
</dbReference>
<keyword evidence="3 6" id="KW-1133">Transmembrane helix</keyword>
<evidence type="ECO:0000256" key="2">
    <source>
        <dbReference type="ARBA" id="ARBA00022692"/>
    </source>
</evidence>
<evidence type="ECO:0000256" key="5">
    <source>
        <dbReference type="SAM" id="MobiDB-lite"/>
    </source>
</evidence>
<dbReference type="EMBL" id="CDMZ01002618">
    <property type="protein sequence ID" value="CEM43131.1"/>
    <property type="molecule type" value="Genomic_DNA"/>
</dbReference>
<feature type="transmembrane region" description="Helical" evidence="6">
    <location>
        <begin position="448"/>
        <end position="468"/>
    </location>
</feature>
<sequence>MAAVRPAEQEALLSSPRLKRQLTRRENEAVRIAKANSEYYEGTDEYGRTATVKHCQELEFYDAAIVFPCTPPEGLRVESYTRPSQFDDMVPTHEILFDLGKLTRHVEEVEDDEKTHQKIPAWYFGERKPGQPANLKMVEVVKEIKEFAQQRGEYSGSGPFEGLKYESYVLFLRQMVVRVLLLLKLRVEQVYSNDGDQVLIKFYLSEHVAAQLADETEYQLQLARTACHENFSYVPDLEEAKALATAALALKRDDSDGKGIDFEELASSLYSAPPNQTEEQYKEWWKKKVAELRSKNEYVPPYLEYEVESEGVQRPDGSWQNTPTVAFCKKEGNALWARYDMLGRRIVDESLFNPISRIQPGVSLFRHTDIMRLGQEAIDSMISIEYLEVKGIVDGFVWLHQPIIQQELTTKWSNFSCSTIFSWNQPLKAVRDYFGEQIALYFAWTGHFAKWLLVPGIIGACLCIYAFIKDPQFRMQTMYTQVISIFYAGYILMWGVAFIESWKVKETDLAKRWGMENLHESSRPRPQFEGELFEHEETKKRGLEKLAITIRHAAKRILTVFITFNFVTAVLIAIVGIFSLRAFVKYHPYYVPSFLEGHVPLVASIANSITIVIFNVVWTGLAKAMVNFENHKFEADYVNSLVVKMFVFKFVNYYNSLIYTAFFKNSVDPCDPVEWDTCLPTLRQTFLTNFIVQTIAGLSEVGMPLLMYQLNKWKETRSKKDVDLSAAEKQTFKQQYEGTLEDYMELVVVFGYVTMFPIVFPLIALLAFFTTLIELRMDAVKMVRAYRRPFPFPAASIGAWNDILEAISNMAVIVNVALVVFDLKLFANTSMTVKLGIFIALEHFLLILRYAVTLYWRSGEKLFESEFDRMSRRMKAVAREAQWGADEEDSRIVNDPQERAKVFRKAKDHPRKPEGSSGLSSERENE</sequence>
<dbReference type="AlphaFoldDB" id="A0A0G4HGN0"/>
<keyword evidence="4 6" id="KW-0472">Membrane</keyword>
<feature type="transmembrane region" description="Helical" evidence="6">
    <location>
        <begin position="749"/>
        <end position="773"/>
    </location>
</feature>
<evidence type="ECO:0000256" key="3">
    <source>
        <dbReference type="ARBA" id="ARBA00022989"/>
    </source>
</evidence>
<evidence type="ECO:0000256" key="6">
    <source>
        <dbReference type="SAM" id="Phobius"/>
    </source>
</evidence>
<name>A0A0G4HGN0_9ALVE</name>
<feature type="transmembrane region" description="Helical" evidence="6">
    <location>
        <begin position="598"/>
        <end position="618"/>
    </location>
</feature>
<evidence type="ECO:0000259" key="7">
    <source>
        <dbReference type="Pfam" id="PF04547"/>
    </source>
</evidence>
<dbReference type="PhylomeDB" id="A0A0G4HGN0"/>
<gene>
    <name evidence="8" type="ORF">Cvel_6749</name>
</gene>
<feature type="transmembrane region" description="Helical" evidence="6">
    <location>
        <begin position="557"/>
        <end position="578"/>
    </location>
</feature>
<comment type="subcellular location">
    <subcellularLocation>
        <location evidence="1">Membrane</location>
        <topology evidence="1">Multi-pass membrane protein</topology>
    </subcellularLocation>
</comment>
<dbReference type="Pfam" id="PF04547">
    <property type="entry name" value="Anoctamin"/>
    <property type="match status" value="1"/>
</dbReference>
<feature type="transmembrane region" description="Helical" evidence="6">
    <location>
        <begin position="794"/>
        <end position="821"/>
    </location>
</feature>
<dbReference type="VEuPathDB" id="CryptoDB:Cvel_6749"/>
<dbReference type="PANTHER" id="PTHR12308:SF73">
    <property type="entry name" value="ANOCTAMIN"/>
    <property type="match status" value="1"/>
</dbReference>
<feature type="transmembrane region" description="Helical" evidence="6">
    <location>
        <begin position="833"/>
        <end position="852"/>
    </location>
</feature>
<feature type="transmembrane region" description="Helical" evidence="6">
    <location>
        <begin position="480"/>
        <end position="502"/>
    </location>
</feature>
<accession>A0A0G4HGN0</accession>
<evidence type="ECO:0000256" key="4">
    <source>
        <dbReference type="ARBA" id="ARBA00023136"/>
    </source>
</evidence>
<dbReference type="InterPro" id="IPR049452">
    <property type="entry name" value="Anoctamin_TM"/>
</dbReference>
<protein>
    <recommendedName>
        <fullName evidence="7">Anoctamin transmembrane domain-containing protein</fullName>
    </recommendedName>
</protein>
<feature type="region of interest" description="Disordered" evidence="5">
    <location>
        <begin position="902"/>
        <end position="926"/>
    </location>
</feature>
<keyword evidence="2 6" id="KW-0812">Transmembrane</keyword>
<evidence type="ECO:0000313" key="8">
    <source>
        <dbReference type="EMBL" id="CEM43131.1"/>
    </source>
</evidence>
<dbReference type="InterPro" id="IPR007632">
    <property type="entry name" value="Anoctamin"/>
</dbReference>
<dbReference type="GO" id="GO:0005254">
    <property type="term" value="F:chloride channel activity"/>
    <property type="evidence" value="ECO:0007669"/>
    <property type="project" value="TreeGrafter"/>
</dbReference>
<reference evidence="8" key="1">
    <citation type="submission" date="2014-11" db="EMBL/GenBank/DDBJ databases">
        <authorList>
            <person name="Otto D Thomas"/>
            <person name="Naeem Raeece"/>
        </authorList>
    </citation>
    <scope>NUCLEOTIDE SEQUENCE</scope>
</reference>
<proteinExistence type="predicted"/>
<organism evidence="8">
    <name type="scientific">Chromera velia CCMP2878</name>
    <dbReference type="NCBI Taxonomy" id="1169474"/>
    <lineage>
        <taxon>Eukaryota</taxon>
        <taxon>Sar</taxon>
        <taxon>Alveolata</taxon>
        <taxon>Colpodellida</taxon>
        <taxon>Chromeraceae</taxon>
        <taxon>Chromera</taxon>
    </lineage>
</organism>
<evidence type="ECO:0000256" key="1">
    <source>
        <dbReference type="ARBA" id="ARBA00004141"/>
    </source>
</evidence>
<feature type="domain" description="Anoctamin transmembrane" evidence="7">
    <location>
        <begin position="430"/>
        <end position="854"/>
    </location>
</feature>